<keyword evidence="5" id="KW-0949">S-adenosyl-L-methionine</keyword>
<sequence length="242" mass="26465">MSWIKVVGTGPGRYQDMTVRAIRALRDCDVVIGYITYINLVRDLVKDKDIIYSGMRQETERCRKALELASLGKKVSLISGGDPGIYGMAGLLYELAKKNVDTDIEIIPGVSSVSAAASLLGAPLMTDFASISLSDHLTPWEAIAKRLEMAARADFVIALFNPKSRERKDNLPRALDIVLKYRCSSTPCGIVKNASREGEITLVTKLGDLLKYDIDMTTLIIIGNSSTFITGGKMVTPRGYVL</sequence>
<dbReference type="UniPathway" id="UPA00148"/>
<dbReference type="Pfam" id="PF00590">
    <property type="entry name" value="TP_methylase"/>
    <property type="match status" value="1"/>
</dbReference>
<dbReference type="InterPro" id="IPR006363">
    <property type="entry name" value="Cbl_synth_CobJ/CibH_dom"/>
</dbReference>
<evidence type="ECO:0000259" key="6">
    <source>
        <dbReference type="Pfam" id="PF00590"/>
    </source>
</evidence>
<dbReference type="SUPFAM" id="SSF53790">
    <property type="entry name" value="Tetrapyrrole methylase"/>
    <property type="match status" value="1"/>
</dbReference>
<proteinExistence type="predicted"/>
<dbReference type="PANTHER" id="PTHR47036">
    <property type="entry name" value="COBALT-FACTOR III C(17)-METHYLTRANSFERASE-RELATED"/>
    <property type="match status" value="1"/>
</dbReference>
<name>A0A3G2R821_9FIRM</name>
<accession>A0A3G2R821</accession>
<dbReference type="PANTHER" id="PTHR47036:SF1">
    <property type="entry name" value="COBALT-FACTOR III C(17)-METHYLTRANSFERASE-RELATED"/>
    <property type="match status" value="1"/>
</dbReference>
<dbReference type="AlphaFoldDB" id="A0A3G2R821"/>
<evidence type="ECO:0000256" key="3">
    <source>
        <dbReference type="ARBA" id="ARBA00022603"/>
    </source>
</evidence>
<dbReference type="RefSeq" id="WP_122015338.1">
    <property type="nucleotide sequence ID" value="NZ_CP033169.1"/>
</dbReference>
<dbReference type="GO" id="GO:0032259">
    <property type="term" value="P:methylation"/>
    <property type="evidence" value="ECO:0007669"/>
    <property type="project" value="UniProtKB-KW"/>
</dbReference>
<organism evidence="7 8">
    <name type="scientific">Biomaibacter acetigenes</name>
    <dbReference type="NCBI Taxonomy" id="2316383"/>
    <lineage>
        <taxon>Bacteria</taxon>
        <taxon>Bacillati</taxon>
        <taxon>Bacillota</taxon>
        <taxon>Clostridia</taxon>
        <taxon>Thermosediminibacterales</taxon>
        <taxon>Tepidanaerobacteraceae</taxon>
        <taxon>Biomaibacter</taxon>
    </lineage>
</organism>
<dbReference type="GO" id="GO:0030789">
    <property type="term" value="F:precorrin-3B C17-methyltransferase activity"/>
    <property type="evidence" value="ECO:0007669"/>
    <property type="project" value="UniProtKB-EC"/>
</dbReference>
<dbReference type="CDD" id="cd11646">
    <property type="entry name" value="Precorrin_3B_C17_MT"/>
    <property type="match status" value="1"/>
</dbReference>
<dbReference type="KEGG" id="bacg:D2962_13910"/>
<evidence type="ECO:0000256" key="4">
    <source>
        <dbReference type="ARBA" id="ARBA00022679"/>
    </source>
</evidence>
<dbReference type="Proteomes" id="UP000280960">
    <property type="component" value="Chromosome"/>
</dbReference>
<feature type="domain" description="Tetrapyrrole methylase" evidence="6">
    <location>
        <begin position="6"/>
        <end position="209"/>
    </location>
</feature>
<dbReference type="EC" id="2.1.1.131" evidence="7"/>
<dbReference type="InterPro" id="IPR000878">
    <property type="entry name" value="4pyrrol_Mease"/>
</dbReference>
<protein>
    <submittedName>
        <fullName evidence="7">Precorrin-3B C(17)-methyltransferase</fullName>
        <ecNumber evidence="7">2.1.1.131</ecNumber>
    </submittedName>
</protein>
<dbReference type="Gene3D" id="3.30.950.10">
    <property type="entry name" value="Methyltransferase, Cobalt-precorrin-4 Transmethylase, Domain 2"/>
    <property type="match status" value="1"/>
</dbReference>
<gene>
    <name evidence="7" type="primary">cobJ</name>
    <name evidence="7" type="ORF">D2962_13910</name>
</gene>
<keyword evidence="4 7" id="KW-0808">Transferase</keyword>
<evidence type="ECO:0000313" key="7">
    <source>
        <dbReference type="EMBL" id="AYO31549.1"/>
    </source>
</evidence>
<comment type="pathway">
    <text evidence="1">Cofactor biosynthesis; adenosylcobalamin biosynthesis.</text>
</comment>
<dbReference type="NCBIfam" id="TIGR01466">
    <property type="entry name" value="cobJ_cbiH"/>
    <property type="match status" value="1"/>
</dbReference>
<dbReference type="Gene3D" id="3.40.1010.10">
    <property type="entry name" value="Cobalt-precorrin-4 Transmethylase, Domain 1"/>
    <property type="match status" value="1"/>
</dbReference>
<dbReference type="InterPro" id="IPR014777">
    <property type="entry name" value="4pyrrole_Mease_sub1"/>
</dbReference>
<dbReference type="EMBL" id="CP033169">
    <property type="protein sequence ID" value="AYO31549.1"/>
    <property type="molecule type" value="Genomic_DNA"/>
</dbReference>
<evidence type="ECO:0000256" key="1">
    <source>
        <dbReference type="ARBA" id="ARBA00004953"/>
    </source>
</evidence>
<evidence type="ECO:0000313" key="8">
    <source>
        <dbReference type="Proteomes" id="UP000280960"/>
    </source>
</evidence>
<keyword evidence="2" id="KW-0169">Cobalamin biosynthesis</keyword>
<evidence type="ECO:0000256" key="5">
    <source>
        <dbReference type="ARBA" id="ARBA00022691"/>
    </source>
</evidence>
<keyword evidence="8" id="KW-1185">Reference proteome</keyword>
<dbReference type="InterPro" id="IPR051810">
    <property type="entry name" value="Precorrin_MeTrfase"/>
</dbReference>
<reference evidence="7 8" key="1">
    <citation type="submission" date="2018-10" db="EMBL/GenBank/DDBJ databases">
        <authorList>
            <person name="Zhang X."/>
        </authorList>
    </citation>
    <scope>NUCLEOTIDE SEQUENCE [LARGE SCALE GENOMIC DNA]</scope>
    <source>
        <strain evidence="7 8">SK-G1</strain>
    </source>
</reference>
<dbReference type="InterPro" id="IPR035996">
    <property type="entry name" value="4pyrrol_Methylase_sf"/>
</dbReference>
<dbReference type="InterPro" id="IPR014776">
    <property type="entry name" value="4pyrrole_Mease_sub2"/>
</dbReference>
<dbReference type="GO" id="GO:0009236">
    <property type="term" value="P:cobalamin biosynthetic process"/>
    <property type="evidence" value="ECO:0007669"/>
    <property type="project" value="UniProtKB-UniPathway"/>
</dbReference>
<evidence type="ECO:0000256" key="2">
    <source>
        <dbReference type="ARBA" id="ARBA00022573"/>
    </source>
</evidence>
<keyword evidence="3 7" id="KW-0489">Methyltransferase</keyword>